<comment type="caution">
    <text evidence="1">The sequence shown here is derived from an EMBL/GenBank/DDBJ whole genome shotgun (WGS) entry which is preliminary data.</text>
</comment>
<dbReference type="Proteomes" id="UP000242519">
    <property type="component" value="Unassembled WGS sequence"/>
</dbReference>
<gene>
    <name evidence="1" type="ORF">B2J93_7144</name>
</gene>
<reference evidence="1 2" key="1">
    <citation type="submission" date="2017-04" db="EMBL/GenBank/DDBJ databases">
        <title>Draft genome sequence of Marssonina coronaria NL1: causal agent of apple blotch.</title>
        <authorList>
            <person name="Cheng Q."/>
        </authorList>
    </citation>
    <scope>NUCLEOTIDE SEQUENCE [LARGE SCALE GENOMIC DNA]</scope>
    <source>
        <strain evidence="1 2">NL1</strain>
    </source>
</reference>
<evidence type="ECO:0000313" key="1">
    <source>
        <dbReference type="EMBL" id="OWP02762.1"/>
    </source>
</evidence>
<name>A0A218Z4R4_9HELO</name>
<organism evidence="1 2">
    <name type="scientific">Diplocarpon coronariae</name>
    <dbReference type="NCBI Taxonomy" id="2795749"/>
    <lineage>
        <taxon>Eukaryota</taxon>
        <taxon>Fungi</taxon>
        <taxon>Dikarya</taxon>
        <taxon>Ascomycota</taxon>
        <taxon>Pezizomycotina</taxon>
        <taxon>Leotiomycetes</taxon>
        <taxon>Helotiales</taxon>
        <taxon>Drepanopezizaceae</taxon>
        <taxon>Diplocarpon</taxon>
    </lineage>
</organism>
<dbReference type="EMBL" id="MZNU01000215">
    <property type="protein sequence ID" value="OWP02762.1"/>
    <property type="molecule type" value="Genomic_DNA"/>
</dbReference>
<evidence type="ECO:0000313" key="2">
    <source>
        <dbReference type="Proteomes" id="UP000242519"/>
    </source>
</evidence>
<proteinExistence type="predicted"/>
<protein>
    <submittedName>
        <fullName evidence="1">Uncharacterized protein</fullName>
    </submittedName>
</protein>
<dbReference type="InParanoid" id="A0A218Z4R4"/>
<dbReference type="AlphaFoldDB" id="A0A218Z4R4"/>
<accession>A0A218Z4R4</accession>
<keyword evidence="2" id="KW-1185">Reference proteome</keyword>
<sequence length="39" mass="3813">MAAAAIVEAEGTGAAAAIIRANGSKPKGLRANRNGTLGY</sequence>